<evidence type="ECO:0000313" key="1">
    <source>
        <dbReference type="EMBL" id="KAJ8115011.1"/>
    </source>
</evidence>
<keyword evidence="2" id="KW-1185">Reference proteome</keyword>
<protein>
    <submittedName>
        <fullName evidence="1">Uncharacterized protein</fullName>
    </submittedName>
</protein>
<dbReference type="EMBL" id="JAPESX010001348">
    <property type="protein sequence ID" value="KAJ8115011.1"/>
    <property type="molecule type" value="Genomic_DNA"/>
</dbReference>
<comment type="caution">
    <text evidence="1">The sequence shown here is derived from an EMBL/GenBank/DDBJ whole genome shotgun (WGS) entry which is preliminary data.</text>
</comment>
<proteinExistence type="predicted"/>
<organism evidence="1 2">
    <name type="scientific">Nemania bipapillata</name>
    <dbReference type="NCBI Taxonomy" id="110536"/>
    <lineage>
        <taxon>Eukaryota</taxon>
        <taxon>Fungi</taxon>
        <taxon>Dikarya</taxon>
        <taxon>Ascomycota</taxon>
        <taxon>Pezizomycotina</taxon>
        <taxon>Sordariomycetes</taxon>
        <taxon>Xylariomycetidae</taxon>
        <taxon>Xylariales</taxon>
        <taxon>Xylariaceae</taxon>
        <taxon>Nemania</taxon>
    </lineage>
</organism>
<sequence>MPNEGNEDNCLPPSEPAFDEARPEATEKHVNSDVGYHADSESSHKVLDSKGWDGKLRIDRSALIQNPEALSDPEYSDDENVLPGQEIDADEDLLEDEDPDIQELSLAQSRITSIPGLHLERFRQIRLLCLRQNLVQNIEGLSSLATTLQDLDLYDNLISHIRGLDEVTELTSLDLSYNKIKHIKNISHLTKLTDLYFISNKISRIEGLEALVNLRQLELGSNRIREIQNLDSLKNLEQLWLGKNKITELHGLGGLPKLRLLSIQSNRISDLSPLREVPQLEELYISNNAVESLEGLEHNVNLTMLDIASNKVKSLKGLGGLKKLQDLWASSNQISDIADVERELADKKDLNSVYFEGNPLQQRQPALYRNKVRLALPQINQIDATMVKAT</sequence>
<reference evidence="1" key="1">
    <citation type="submission" date="2022-11" db="EMBL/GenBank/DDBJ databases">
        <title>Genome Sequence of Nemania bipapillata.</title>
        <authorList>
            <person name="Buettner E."/>
        </authorList>
    </citation>
    <scope>NUCLEOTIDE SEQUENCE</scope>
    <source>
        <strain evidence="1">CP14</strain>
    </source>
</reference>
<name>A0ACC2IIL6_9PEZI</name>
<gene>
    <name evidence="1" type="ORF">ONZ43_g4768</name>
</gene>
<evidence type="ECO:0000313" key="2">
    <source>
        <dbReference type="Proteomes" id="UP001153334"/>
    </source>
</evidence>
<accession>A0ACC2IIL6</accession>
<dbReference type="Proteomes" id="UP001153334">
    <property type="component" value="Unassembled WGS sequence"/>
</dbReference>